<accession>A0A562UTI2</accession>
<evidence type="ECO:0000313" key="3">
    <source>
        <dbReference type="Proteomes" id="UP000320547"/>
    </source>
</evidence>
<reference evidence="2 3" key="1">
    <citation type="submission" date="2019-07" db="EMBL/GenBank/DDBJ databases">
        <title>Genomic Encyclopedia of Archaeal and Bacterial Type Strains, Phase II (KMG-II): from individual species to whole genera.</title>
        <authorList>
            <person name="Goeker M."/>
        </authorList>
    </citation>
    <scope>NUCLEOTIDE SEQUENCE [LARGE SCALE GENOMIC DNA]</scope>
    <source>
        <strain evidence="2 3">ATCC BAA-2084</strain>
    </source>
</reference>
<dbReference type="AlphaFoldDB" id="A0A562UTI2"/>
<feature type="signal peptide" evidence="1">
    <location>
        <begin position="1"/>
        <end position="20"/>
    </location>
</feature>
<keyword evidence="3" id="KW-1185">Reference proteome</keyword>
<dbReference type="STRING" id="476157.GCA_001663155_00194"/>
<evidence type="ECO:0008006" key="4">
    <source>
        <dbReference type="Google" id="ProtNLM"/>
    </source>
</evidence>
<keyword evidence="1" id="KW-0732">Signal</keyword>
<evidence type="ECO:0000256" key="1">
    <source>
        <dbReference type="SAM" id="SignalP"/>
    </source>
</evidence>
<protein>
    <recommendedName>
        <fullName evidence="4">Lipoprotein</fullName>
    </recommendedName>
</protein>
<dbReference type="PROSITE" id="PS51257">
    <property type="entry name" value="PROKAR_LIPOPROTEIN"/>
    <property type="match status" value="1"/>
</dbReference>
<proteinExistence type="predicted"/>
<evidence type="ECO:0000313" key="2">
    <source>
        <dbReference type="EMBL" id="TWJ08930.1"/>
    </source>
</evidence>
<sequence>MGVSLRAGAALALALASCSAPETRSDTTDPQDAFWDTLSSHCGNAYAGEIVSEDERDADWQGRDMLAHWAQCDERVIAIAFHMEYPERENGWDRSRTWVVTRTDAGLRLKHDHRHDDGEPDAVTMYGGDTADDGSATAQDFPVDQESIALFTREGLDASLTNVWRLEVTPVDSEDPHFVYQLTRRNDSTRRFRVLFDASKKVEPPPPAWGRK</sequence>
<dbReference type="EMBL" id="VLLK01000001">
    <property type="protein sequence ID" value="TWJ08930.1"/>
    <property type="molecule type" value="Genomic_DNA"/>
</dbReference>
<dbReference type="OrthoDB" id="1524207at2"/>
<feature type="chain" id="PRO_5022024963" description="Lipoprotein" evidence="1">
    <location>
        <begin position="21"/>
        <end position="212"/>
    </location>
</feature>
<dbReference type="Proteomes" id="UP000320547">
    <property type="component" value="Unassembled WGS sequence"/>
</dbReference>
<gene>
    <name evidence="2" type="ORF">JN10_0550</name>
</gene>
<organism evidence="2 3">
    <name type="scientific">Altererythrobacter ishigakiensis</name>
    <dbReference type="NCBI Taxonomy" id="476157"/>
    <lineage>
        <taxon>Bacteria</taxon>
        <taxon>Pseudomonadati</taxon>
        <taxon>Pseudomonadota</taxon>
        <taxon>Alphaproteobacteria</taxon>
        <taxon>Sphingomonadales</taxon>
        <taxon>Erythrobacteraceae</taxon>
        <taxon>Altererythrobacter</taxon>
    </lineage>
</organism>
<name>A0A562UTI2_9SPHN</name>
<comment type="caution">
    <text evidence="2">The sequence shown here is derived from an EMBL/GenBank/DDBJ whole genome shotgun (WGS) entry which is preliminary data.</text>
</comment>